<reference evidence="2" key="1">
    <citation type="submission" date="2022-09" db="EMBL/GenBank/DDBJ databases">
        <title>Novel Mycoplasma species identified in domestic and wild animals.</title>
        <authorList>
            <person name="Volokhov D.V."/>
            <person name="Furtak V.A."/>
            <person name="Zagorodnyaya T.A."/>
        </authorList>
    </citation>
    <scope>NUCLEOTIDE SEQUENCE</scope>
    <source>
        <strain evidence="2">Oakley</strain>
    </source>
</reference>
<dbReference type="Proteomes" id="UP001177160">
    <property type="component" value="Unassembled WGS sequence"/>
</dbReference>
<dbReference type="RefSeq" id="WP_263608035.1">
    <property type="nucleotide sequence ID" value="NZ_JAOVQM010000002.1"/>
</dbReference>
<feature type="transmembrane region" description="Helical" evidence="1">
    <location>
        <begin position="38"/>
        <end position="56"/>
    </location>
</feature>
<keyword evidence="3" id="KW-1185">Reference proteome</keyword>
<gene>
    <name evidence="2" type="ORF">N7548_03470</name>
</gene>
<comment type="caution">
    <text evidence="2">The sequence shown here is derived from an EMBL/GenBank/DDBJ whole genome shotgun (WGS) entry which is preliminary data.</text>
</comment>
<keyword evidence="1" id="KW-0472">Membrane</keyword>
<organism evidence="2 3">
    <name type="scientific">Paracholeplasma manati</name>
    <dbReference type="NCBI Taxonomy" id="591373"/>
    <lineage>
        <taxon>Bacteria</taxon>
        <taxon>Bacillati</taxon>
        <taxon>Mycoplasmatota</taxon>
        <taxon>Mollicutes</taxon>
        <taxon>Acholeplasmatales</taxon>
        <taxon>Acholeplasmataceae</taxon>
        <taxon>Paracholeplasma</taxon>
    </lineage>
</organism>
<protein>
    <submittedName>
        <fullName evidence="2">Uncharacterized protein</fullName>
    </submittedName>
</protein>
<dbReference type="EMBL" id="JAOVQM010000002">
    <property type="protein sequence ID" value="MCV2231882.1"/>
    <property type="molecule type" value="Genomic_DNA"/>
</dbReference>
<evidence type="ECO:0000313" key="2">
    <source>
        <dbReference type="EMBL" id="MCV2231882.1"/>
    </source>
</evidence>
<evidence type="ECO:0000256" key="1">
    <source>
        <dbReference type="SAM" id="Phobius"/>
    </source>
</evidence>
<keyword evidence="1" id="KW-0812">Transmembrane</keyword>
<feature type="transmembrane region" description="Helical" evidence="1">
    <location>
        <begin position="62"/>
        <end position="85"/>
    </location>
</feature>
<evidence type="ECO:0000313" key="3">
    <source>
        <dbReference type="Proteomes" id="UP001177160"/>
    </source>
</evidence>
<sequence>MKTKHWIIIAGFLILMGLISFSLNRLGILTLLDSLSQFNSYVYLIPLGGAIIYFIVVLSGQWLIKILMTLFTLIAAYVFFIVVLFESPNKTVLPDAGIVVESRQFIFAGVDRFYLRQGLFYHEVFSCDTGEDAYCSYEITNDSLIITHGYYGGEENIKIIPIKET</sequence>
<name>A0ABT2Y562_9MOLU</name>
<accession>A0ABT2Y562</accession>
<feature type="transmembrane region" description="Helical" evidence="1">
    <location>
        <begin position="6"/>
        <end position="26"/>
    </location>
</feature>
<proteinExistence type="predicted"/>
<keyword evidence="1" id="KW-1133">Transmembrane helix</keyword>